<name>A0ABW7H3L3_9BURK</name>
<evidence type="ECO:0000259" key="1">
    <source>
        <dbReference type="Pfam" id="PF00248"/>
    </source>
</evidence>
<dbReference type="GO" id="GO:0016491">
    <property type="term" value="F:oxidoreductase activity"/>
    <property type="evidence" value="ECO:0007669"/>
    <property type="project" value="UniProtKB-KW"/>
</dbReference>
<sequence>MSHRALPLNTHFTDIGPLVYGCMALGGDWGGGPLTEADIAQAHAAVEAALDIGVKLFDHADIYRRGKAEAVFGELLKRNPGLRARVRLQSKCGIRFADDVNVGRFDLSAAYIEDSVNGILQRLGVEQIDILLLHRPDALMEPAEVAHAFTRLKAAGKVAHLGVSNMHAGQMGWLQTALSEPLVVNQLELSLAKLDAIDAGTAFNDPQAATRPGAIGWAGTLEYAQRHGVQLQAWGSLAQGRFNDPASSAAAQVVHETAEAHRTTPNAVLLAWLLRHPAGIQPVIGSGNAERIRACADATRIQLSREEWYRLYVTARGERLP</sequence>
<organism evidence="2 3">
    <name type="scientific">Pelomonas baiyunensis</name>
    <dbReference type="NCBI Taxonomy" id="3299026"/>
    <lineage>
        <taxon>Bacteria</taxon>
        <taxon>Pseudomonadati</taxon>
        <taxon>Pseudomonadota</taxon>
        <taxon>Betaproteobacteria</taxon>
        <taxon>Burkholderiales</taxon>
        <taxon>Sphaerotilaceae</taxon>
        <taxon>Roseateles</taxon>
    </lineage>
</organism>
<dbReference type="InterPro" id="IPR036812">
    <property type="entry name" value="NAD(P)_OxRdtase_dom_sf"/>
</dbReference>
<evidence type="ECO:0000313" key="2">
    <source>
        <dbReference type="EMBL" id="MFG6468480.1"/>
    </source>
</evidence>
<dbReference type="RefSeq" id="WP_394386674.1">
    <property type="nucleotide sequence ID" value="NZ_JBIGIB010000005.1"/>
</dbReference>
<dbReference type="PANTHER" id="PTHR43364:SF1">
    <property type="entry name" value="OXIDOREDUCTASE YDHF"/>
    <property type="match status" value="1"/>
</dbReference>
<dbReference type="InterPro" id="IPR050523">
    <property type="entry name" value="AKR_Detox_Biosynth"/>
</dbReference>
<reference evidence="2 3" key="1">
    <citation type="submission" date="2024-08" db="EMBL/GenBank/DDBJ databases">
        <authorList>
            <person name="Lu H."/>
        </authorList>
    </citation>
    <scope>NUCLEOTIDE SEQUENCE [LARGE SCALE GENOMIC DNA]</scope>
    <source>
        <strain evidence="2 3">BYS87W</strain>
    </source>
</reference>
<gene>
    <name evidence="2" type="ORF">ACG01O_17790</name>
</gene>
<keyword evidence="3" id="KW-1185">Reference proteome</keyword>
<dbReference type="EC" id="1.-.-.-" evidence="2"/>
<evidence type="ECO:0000313" key="3">
    <source>
        <dbReference type="Proteomes" id="UP001606303"/>
    </source>
</evidence>
<proteinExistence type="predicted"/>
<dbReference type="PANTHER" id="PTHR43364">
    <property type="entry name" value="NADH-SPECIFIC METHYLGLYOXAL REDUCTASE-RELATED"/>
    <property type="match status" value="1"/>
</dbReference>
<dbReference type="EMBL" id="JBIGIB010000005">
    <property type="protein sequence ID" value="MFG6468480.1"/>
    <property type="molecule type" value="Genomic_DNA"/>
</dbReference>
<keyword evidence="2" id="KW-0560">Oxidoreductase</keyword>
<comment type="caution">
    <text evidence="2">The sequence shown here is derived from an EMBL/GenBank/DDBJ whole genome shotgun (WGS) entry which is preliminary data.</text>
</comment>
<dbReference type="InterPro" id="IPR023210">
    <property type="entry name" value="NADP_OxRdtase_dom"/>
</dbReference>
<protein>
    <submittedName>
        <fullName evidence="2">Aldo/keto reductase family oxidoreductase</fullName>
        <ecNumber evidence="2">1.-.-.-</ecNumber>
    </submittedName>
</protein>
<dbReference type="Gene3D" id="3.20.20.100">
    <property type="entry name" value="NADP-dependent oxidoreductase domain"/>
    <property type="match status" value="1"/>
</dbReference>
<feature type="domain" description="NADP-dependent oxidoreductase" evidence="1">
    <location>
        <begin position="17"/>
        <end position="310"/>
    </location>
</feature>
<dbReference type="Proteomes" id="UP001606303">
    <property type="component" value="Unassembled WGS sequence"/>
</dbReference>
<dbReference type="SUPFAM" id="SSF51430">
    <property type="entry name" value="NAD(P)-linked oxidoreductase"/>
    <property type="match status" value="1"/>
</dbReference>
<accession>A0ABW7H3L3</accession>
<dbReference type="Pfam" id="PF00248">
    <property type="entry name" value="Aldo_ket_red"/>
    <property type="match status" value="1"/>
</dbReference>